<keyword evidence="1" id="KW-0547">Nucleotide-binding</keyword>
<evidence type="ECO:0000256" key="2">
    <source>
        <dbReference type="ARBA" id="ARBA00022840"/>
    </source>
</evidence>
<dbReference type="InterPro" id="IPR050445">
    <property type="entry name" value="Bact_polysacc_biosynth/exp"/>
</dbReference>
<name>A0A4Y3NEG0_PAEAU</name>
<evidence type="ECO:0000313" key="6">
    <source>
        <dbReference type="EMBL" id="GEB20022.1"/>
    </source>
</evidence>
<dbReference type="PANTHER" id="PTHR32309:SF13">
    <property type="entry name" value="FERRIC ENTEROBACTIN TRANSPORT PROTEIN FEPE"/>
    <property type="match status" value="1"/>
</dbReference>
<dbReference type="InterPro" id="IPR005702">
    <property type="entry name" value="Wzc-like_C"/>
</dbReference>
<dbReference type="NCBIfam" id="TIGR01007">
    <property type="entry name" value="eps_fam"/>
    <property type="match status" value="1"/>
</dbReference>
<feature type="transmembrane region" description="Helical" evidence="4">
    <location>
        <begin position="21"/>
        <end position="43"/>
    </location>
</feature>
<dbReference type="Pfam" id="PF01656">
    <property type="entry name" value="CbiA"/>
    <property type="match status" value="1"/>
</dbReference>
<evidence type="ECO:0000256" key="4">
    <source>
        <dbReference type="SAM" id="Phobius"/>
    </source>
</evidence>
<keyword evidence="2" id="KW-0067">ATP-binding</keyword>
<keyword evidence="4" id="KW-0472">Membrane</keyword>
<evidence type="ECO:0000256" key="3">
    <source>
        <dbReference type="SAM" id="MobiDB-lite"/>
    </source>
</evidence>
<feature type="compositionally biased region" description="Basic residues" evidence="3">
    <location>
        <begin position="524"/>
        <end position="533"/>
    </location>
</feature>
<reference evidence="6 7" key="1">
    <citation type="submission" date="2019-06" db="EMBL/GenBank/DDBJ databases">
        <title>Whole genome shotgun sequence of Paenarthrobacter aurescens NBRC 12136.</title>
        <authorList>
            <person name="Hosoyama A."/>
            <person name="Uohara A."/>
            <person name="Ohji S."/>
            <person name="Ichikawa N."/>
        </authorList>
    </citation>
    <scope>NUCLEOTIDE SEQUENCE [LARGE SCALE GENOMIC DNA]</scope>
    <source>
        <strain evidence="6 7">NBRC 12136</strain>
    </source>
</reference>
<dbReference type="CDD" id="cd05387">
    <property type="entry name" value="BY-kinase"/>
    <property type="match status" value="1"/>
</dbReference>
<dbReference type="EMBL" id="BJMD01000016">
    <property type="protein sequence ID" value="GEB20022.1"/>
    <property type="molecule type" value="Genomic_DNA"/>
</dbReference>
<dbReference type="GO" id="GO:0004713">
    <property type="term" value="F:protein tyrosine kinase activity"/>
    <property type="evidence" value="ECO:0007669"/>
    <property type="project" value="TreeGrafter"/>
</dbReference>
<feature type="domain" description="CobQ/CobB/MinD/ParA nucleotide binding" evidence="5">
    <location>
        <begin position="290"/>
        <end position="450"/>
    </location>
</feature>
<evidence type="ECO:0000259" key="5">
    <source>
        <dbReference type="Pfam" id="PF01656"/>
    </source>
</evidence>
<dbReference type="PANTHER" id="PTHR32309">
    <property type="entry name" value="TYROSINE-PROTEIN KINASE"/>
    <property type="match status" value="1"/>
</dbReference>
<organism evidence="6 7">
    <name type="scientific">Paenarthrobacter aurescens</name>
    <name type="common">Arthrobacter aurescens</name>
    <dbReference type="NCBI Taxonomy" id="43663"/>
    <lineage>
        <taxon>Bacteria</taxon>
        <taxon>Bacillati</taxon>
        <taxon>Actinomycetota</taxon>
        <taxon>Actinomycetes</taxon>
        <taxon>Micrococcales</taxon>
        <taxon>Micrococcaceae</taxon>
        <taxon>Paenarthrobacter</taxon>
    </lineage>
</organism>
<sequence>MLQDDKPQGMSGNDLLSVVRSHWLGILLITVFMVGGSLGWYTLQPKIYSAESSGIVVTAGAENLGMSLAGDNLAKSKAKGYQSVGESILIAESVIESLGLKESAPDITRSVSVSVPLDSVEIRISARSSDPQTAQNVADAWVAALASQVYELDKGNASPGTEPVTKIVPLTKASLPSAPISPLLTATLGIGLAAGLLIGLGYAIARNHFDRRIRGASEIERLFGLAVVGTLPLDKRLSEKSSVLETTGTHRVPGGHAMAEALRELRTNLDFIDVDNPPRILLITSSLPSEGKSTVTSNLAATIAAAGRDVIVVDADLRRPTVHQVFGVLPDVGVTDILSARASIDEVLQEWGPNPHLRILTAGRIPPNPSELLGSRAMEHLLNELSQRAMVLIDAPPLLPVTDAAVLSRVADGTLVVARARKTTRDTLFRALGNLTRVRGRVLGVILNCVATNGPGDVNYGYYGAYGSAENPQDDTPPVPGTVLSAPAGALADNPATPLPEPREASTFLAPDSPWRAPQDGSRGRRSAPPRQV</sequence>
<keyword evidence="4" id="KW-1133">Transmembrane helix</keyword>
<evidence type="ECO:0000256" key="1">
    <source>
        <dbReference type="ARBA" id="ARBA00022741"/>
    </source>
</evidence>
<dbReference type="InterPro" id="IPR002586">
    <property type="entry name" value="CobQ/CobB/MinD/ParA_Nub-bd_dom"/>
</dbReference>
<dbReference type="InterPro" id="IPR027417">
    <property type="entry name" value="P-loop_NTPase"/>
</dbReference>
<gene>
    <name evidence="6" type="ORF">AAU01_27770</name>
</gene>
<keyword evidence="7" id="KW-1185">Reference proteome</keyword>
<feature type="region of interest" description="Disordered" evidence="3">
    <location>
        <begin position="469"/>
        <end position="533"/>
    </location>
</feature>
<dbReference type="Proteomes" id="UP000317715">
    <property type="component" value="Unassembled WGS sequence"/>
</dbReference>
<feature type="transmembrane region" description="Helical" evidence="4">
    <location>
        <begin position="183"/>
        <end position="205"/>
    </location>
</feature>
<accession>A0A4Y3NEG0</accession>
<proteinExistence type="predicted"/>
<dbReference type="Gene3D" id="3.40.50.300">
    <property type="entry name" value="P-loop containing nucleotide triphosphate hydrolases"/>
    <property type="match status" value="1"/>
</dbReference>
<dbReference type="AlphaFoldDB" id="A0A4Y3NEG0"/>
<dbReference type="GO" id="GO:0005524">
    <property type="term" value="F:ATP binding"/>
    <property type="evidence" value="ECO:0007669"/>
    <property type="project" value="UniProtKB-KW"/>
</dbReference>
<keyword evidence="4" id="KW-0812">Transmembrane</keyword>
<dbReference type="SUPFAM" id="SSF52540">
    <property type="entry name" value="P-loop containing nucleoside triphosphate hydrolases"/>
    <property type="match status" value="1"/>
</dbReference>
<evidence type="ECO:0000313" key="7">
    <source>
        <dbReference type="Proteomes" id="UP000317715"/>
    </source>
</evidence>
<protein>
    <submittedName>
        <fullName evidence="6">Chromosome partitioning protein</fullName>
    </submittedName>
</protein>
<dbReference type="GO" id="GO:0005886">
    <property type="term" value="C:plasma membrane"/>
    <property type="evidence" value="ECO:0007669"/>
    <property type="project" value="TreeGrafter"/>
</dbReference>
<comment type="caution">
    <text evidence="6">The sequence shown here is derived from an EMBL/GenBank/DDBJ whole genome shotgun (WGS) entry which is preliminary data.</text>
</comment>